<evidence type="ECO:0000259" key="4">
    <source>
        <dbReference type="PROSITE" id="PS50943"/>
    </source>
</evidence>
<dbReference type="FunFam" id="1.10.10.2830:FF:000001">
    <property type="entry name" value="Chromosome partitioning protein ParB"/>
    <property type="match status" value="1"/>
</dbReference>
<organism evidence="5">
    <name type="scientific">bioreactor metagenome</name>
    <dbReference type="NCBI Taxonomy" id="1076179"/>
    <lineage>
        <taxon>unclassified sequences</taxon>
        <taxon>metagenomes</taxon>
        <taxon>ecological metagenomes</taxon>
    </lineage>
</organism>
<dbReference type="NCBIfam" id="TIGR00180">
    <property type="entry name" value="parB_part"/>
    <property type="match status" value="1"/>
</dbReference>
<gene>
    <name evidence="5" type="primary">spo0J_26</name>
    <name evidence="5" type="ORF">SDC9_174018</name>
</gene>
<protein>
    <submittedName>
        <fullName evidence="5">Stage 0 sporulation protein J</fullName>
    </submittedName>
</protein>
<reference evidence="5" key="1">
    <citation type="submission" date="2019-08" db="EMBL/GenBank/DDBJ databases">
        <authorList>
            <person name="Kucharzyk K."/>
            <person name="Murdoch R.W."/>
            <person name="Higgins S."/>
            <person name="Loffler F."/>
        </authorList>
    </citation>
    <scope>NUCLEOTIDE SEQUENCE</scope>
</reference>
<dbReference type="InterPro" id="IPR003115">
    <property type="entry name" value="ParB_N"/>
</dbReference>
<dbReference type="PROSITE" id="PS50943">
    <property type="entry name" value="HTH_CROC1"/>
    <property type="match status" value="1"/>
</dbReference>
<evidence type="ECO:0000256" key="1">
    <source>
        <dbReference type="ARBA" id="ARBA00006295"/>
    </source>
</evidence>
<comment type="similarity">
    <text evidence="1">Belongs to the ParB family.</text>
</comment>
<dbReference type="PANTHER" id="PTHR33375">
    <property type="entry name" value="CHROMOSOME-PARTITIONING PROTEIN PARB-RELATED"/>
    <property type="match status" value="1"/>
</dbReference>
<evidence type="ECO:0000313" key="5">
    <source>
        <dbReference type="EMBL" id="MPN26593.1"/>
    </source>
</evidence>
<dbReference type="InterPro" id="IPR004437">
    <property type="entry name" value="ParB/RepB/Spo0J"/>
</dbReference>
<evidence type="ECO:0000256" key="2">
    <source>
        <dbReference type="ARBA" id="ARBA00022829"/>
    </source>
</evidence>
<dbReference type="Pfam" id="PF02195">
    <property type="entry name" value="ParB_N"/>
    <property type="match status" value="1"/>
</dbReference>
<comment type="caution">
    <text evidence="5">The sequence shown here is derived from an EMBL/GenBank/DDBJ whole genome shotgun (WGS) entry which is preliminary data.</text>
</comment>
<dbReference type="Gene3D" id="1.10.10.2830">
    <property type="match status" value="1"/>
</dbReference>
<dbReference type="InterPro" id="IPR036086">
    <property type="entry name" value="ParB/Sulfiredoxin_sf"/>
</dbReference>
<dbReference type="GO" id="GO:0005694">
    <property type="term" value="C:chromosome"/>
    <property type="evidence" value="ECO:0007669"/>
    <property type="project" value="TreeGrafter"/>
</dbReference>
<dbReference type="InterPro" id="IPR057240">
    <property type="entry name" value="ParB_dimer_C"/>
</dbReference>
<dbReference type="PANTHER" id="PTHR33375:SF1">
    <property type="entry name" value="CHROMOSOME-PARTITIONING PROTEIN PARB-RELATED"/>
    <property type="match status" value="1"/>
</dbReference>
<sequence>MIIAGERRFRAARLAGLSEVPVLVTDYDEAQIHEVSLIENIQRENLNPIEEAAAIRFLMKQHDMTQEEVSGRLGKSRPAIANALRLLQLPESVIELLKNGALSAGHGRTLAGLNDSALAEQLAKECVEREYSVRTLEEKIKALSEKKKAAPAAKKEKPRLPAELANLEESFRESLGTKVSLAGNNTRGKITIEYFSREDLERVFEKISGKE</sequence>
<dbReference type="GO" id="GO:0045881">
    <property type="term" value="P:positive regulation of sporulation resulting in formation of a cellular spore"/>
    <property type="evidence" value="ECO:0007669"/>
    <property type="project" value="TreeGrafter"/>
</dbReference>
<proteinExistence type="inferred from homology"/>
<dbReference type="InterPro" id="IPR050336">
    <property type="entry name" value="Chromosome_partition/occlusion"/>
</dbReference>
<dbReference type="AlphaFoldDB" id="A0A645GSI7"/>
<keyword evidence="3" id="KW-0238">DNA-binding</keyword>
<dbReference type="GO" id="GO:0003677">
    <property type="term" value="F:DNA binding"/>
    <property type="evidence" value="ECO:0007669"/>
    <property type="project" value="UniProtKB-KW"/>
</dbReference>
<dbReference type="EMBL" id="VSSQ01076167">
    <property type="protein sequence ID" value="MPN26593.1"/>
    <property type="molecule type" value="Genomic_DNA"/>
</dbReference>
<evidence type="ECO:0000256" key="3">
    <source>
        <dbReference type="ARBA" id="ARBA00023125"/>
    </source>
</evidence>
<dbReference type="Pfam" id="PF23552">
    <property type="entry name" value="ParB_C"/>
    <property type="match status" value="1"/>
</dbReference>
<feature type="domain" description="HTH cro/C1-type" evidence="4">
    <location>
        <begin position="55"/>
        <end position="82"/>
    </location>
</feature>
<keyword evidence="2" id="KW-0159">Chromosome partition</keyword>
<dbReference type="Gene3D" id="3.90.1530.30">
    <property type="match status" value="1"/>
</dbReference>
<dbReference type="SUPFAM" id="SSF109709">
    <property type="entry name" value="KorB DNA-binding domain-like"/>
    <property type="match status" value="1"/>
</dbReference>
<dbReference type="InterPro" id="IPR041468">
    <property type="entry name" value="HTH_ParB/Spo0J"/>
</dbReference>
<dbReference type="Pfam" id="PF17762">
    <property type="entry name" value="HTH_ParB"/>
    <property type="match status" value="1"/>
</dbReference>
<dbReference type="InterPro" id="IPR001387">
    <property type="entry name" value="Cro/C1-type_HTH"/>
</dbReference>
<accession>A0A645GSI7</accession>
<name>A0A645GSI7_9ZZZZ</name>
<dbReference type="SUPFAM" id="SSF110849">
    <property type="entry name" value="ParB/Sulfiredoxin"/>
    <property type="match status" value="1"/>
</dbReference>
<dbReference type="GO" id="GO:0007059">
    <property type="term" value="P:chromosome segregation"/>
    <property type="evidence" value="ECO:0007669"/>
    <property type="project" value="UniProtKB-KW"/>
</dbReference>